<feature type="transmembrane region" description="Helical" evidence="1">
    <location>
        <begin position="61"/>
        <end position="83"/>
    </location>
</feature>
<gene>
    <name evidence="2" type="ORF">GL4_1408</name>
</gene>
<organism evidence="2 3">
    <name type="scientific">Methyloceanibacter caenitepidi</name>
    <dbReference type="NCBI Taxonomy" id="1384459"/>
    <lineage>
        <taxon>Bacteria</taxon>
        <taxon>Pseudomonadati</taxon>
        <taxon>Pseudomonadota</taxon>
        <taxon>Alphaproteobacteria</taxon>
        <taxon>Hyphomicrobiales</taxon>
        <taxon>Hyphomicrobiaceae</taxon>
        <taxon>Methyloceanibacter</taxon>
    </lineage>
</organism>
<name>A0A0A8K1V7_9HYPH</name>
<evidence type="ECO:0000256" key="1">
    <source>
        <dbReference type="SAM" id="Phobius"/>
    </source>
</evidence>
<sequence>MVLTLISQAKQRIEQSVSALVHKAIVISVAIVCLLFAAAFGLVAAYYALVESMGFRPIEAAGIIAGCLLGLAVAVLAILPLAVRSKPRAASAVAAPAEVLALADKGLASATQRVGALPLVVIAFVSGFLVTRR</sequence>
<keyword evidence="3" id="KW-1185">Reference proteome</keyword>
<keyword evidence="1" id="KW-0472">Membrane</keyword>
<feature type="transmembrane region" description="Helical" evidence="1">
    <location>
        <begin position="24"/>
        <end position="49"/>
    </location>
</feature>
<dbReference type="Proteomes" id="UP000031643">
    <property type="component" value="Chromosome"/>
</dbReference>
<dbReference type="AlphaFoldDB" id="A0A0A8K1V7"/>
<keyword evidence="1" id="KW-1133">Transmembrane helix</keyword>
<dbReference type="EMBL" id="AP014648">
    <property type="protein sequence ID" value="BAQ16865.1"/>
    <property type="molecule type" value="Genomic_DNA"/>
</dbReference>
<accession>A0A0A8K1V7</accession>
<feature type="transmembrane region" description="Helical" evidence="1">
    <location>
        <begin position="114"/>
        <end position="131"/>
    </location>
</feature>
<dbReference type="HOGENOM" id="CLU_1904254_0_0_5"/>
<protein>
    <submittedName>
        <fullName evidence="2">Uncharacterized protein</fullName>
    </submittedName>
</protein>
<dbReference type="OrthoDB" id="10012582at2"/>
<proteinExistence type="predicted"/>
<evidence type="ECO:0000313" key="2">
    <source>
        <dbReference type="EMBL" id="BAQ16865.1"/>
    </source>
</evidence>
<reference evidence="2 3" key="1">
    <citation type="submission" date="2014-09" db="EMBL/GenBank/DDBJ databases">
        <title>Genome sequencing of Methyloceanibacter caenitepidi Gela4.</title>
        <authorList>
            <person name="Takeuchi M."/>
            <person name="Susumu S."/>
            <person name="Kamagata Y."/>
            <person name="Oshima K."/>
            <person name="Hattori M."/>
            <person name="Iwasaki W."/>
        </authorList>
    </citation>
    <scope>NUCLEOTIDE SEQUENCE [LARGE SCALE GENOMIC DNA]</scope>
    <source>
        <strain evidence="2 3">Gela4</strain>
    </source>
</reference>
<evidence type="ECO:0000313" key="3">
    <source>
        <dbReference type="Proteomes" id="UP000031643"/>
    </source>
</evidence>
<dbReference type="RefSeq" id="WP_045365961.1">
    <property type="nucleotide sequence ID" value="NZ_AP014648.1"/>
</dbReference>
<dbReference type="STRING" id="1384459.GL4_1408"/>
<dbReference type="KEGG" id="mcg:GL4_1408"/>
<keyword evidence="1" id="KW-0812">Transmembrane</keyword>